<dbReference type="InterPro" id="IPR051383">
    <property type="entry name" value="COX19"/>
</dbReference>
<reference evidence="7 8" key="1">
    <citation type="submission" date="2019-07" db="EMBL/GenBank/DDBJ databases">
        <title>Genomes of Cafeteria roenbergensis.</title>
        <authorList>
            <person name="Fischer M.G."/>
            <person name="Hackl T."/>
            <person name="Roman M."/>
        </authorList>
    </citation>
    <scope>NUCLEOTIDE SEQUENCE [LARGE SCALE GENOMIC DNA]</scope>
    <source>
        <strain evidence="6 8">Cflag</strain>
        <strain evidence="5 7">E4-10P</strain>
    </source>
</reference>
<organism evidence="6 8">
    <name type="scientific">Cafeteria roenbergensis</name>
    <name type="common">Marine flagellate</name>
    <dbReference type="NCBI Taxonomy" id="33653"/>
    <lineage>
        <taxon>Eukaryota</taxon>
        <taxon>Sar</taxon>
        <taxon>Stramenopiles</taxon>
        <taxon>Bigyra</taxon>
        <taxon>Opalozoa</taxon>
        <taxon>Bicosoecida</taxon>
        <taxon>Cafeteriaceae</taxon>
        <taxon>Cafeteria</taxon>
    </lineage>
</organism>
<dbReference type="EMBL" id="VLTM01000010">
    <property type="protein sequence ID" value="KAA0165960.1"/>
    <property type="molecule type" value="Genomic_DNA"/>
</dbReference>
<dbReference type="OrthoDB" id="268594at2759"/>
<dbReference type="PANTHER" id="PTHR21107:SF2">
    <property type="entry name" value="CYTOCHROME C OXIDASE ASSEMBLY PROTEIN COX19"/>
    <property type="match status" value="1"/>
</dbReference>
<evidence type="ECO:0000256" key="4">
    <source>
        <dbReference type="ARBA" id="ARBA00038223"/>
    </source>
</evidence>
<evidence type="ECO:0000313" key="7">
    <source>
        <dbReference type="Proteomes" id="UP000322899"/>
    </source>
</evidence>
<evidence type="ECO:0000313" key="5">
    <source>
        <dbReference type="EMBL" id="KAA0162126.1"/>
    </source>
</evidence>
<dbReference type="EMBL" id="VLTO01000127">
    <property type="protein sequence ID" value="KAA0162126.1"/>
    <property type="molecule type" value="Genomic_DNA"/>
</dbReference>
<evidence type="ECO:0008006" key="9">
    <source>
        <dbReference type="Google" id="ProtNLM"/>
    </source>
</evidence>
<evidence type="ECO:0000313" key="8">
    <source>
        <dbReference type="Proteomes" id="UP000325113"/>
    </source>
</evidence>
<comment type="similarity">
    <text evidence="4">Belongs to the COX19 family.</text>
</comment>
<accession>A0A5A8DQ18</accession>
<dbReference type="GO" id="GO:0033617">
    <property type="term" value="P:mitochondrial respiratory chain complex IV assembly"/>
    <property type="evidence" value="ECO:0007669"/>
    <property type="project" value="TreeGrafter"/>
</dbReference>
<evidence type="ECO:0000256" key="1">
    <source>
        <dbReference type="ARBA" id="ARBA00004496"/>
    </source>
</evidence>
<evidence type="ECO:0000256" key="3">
    <source>
        <dbReference type="ARBA" id="ARBA00023157"/>
    </source>
</evidence>
<comment type="subcellular location">
    <subcellularLocation>
        <location evidence="1">Cytoplasm</location>
    </subcellularLocation>
</comment>
<dbReference type="PANTHER" id="PTHR21107">
    <property type="entry name" value="CYTOCHROME C OXIDASE ASSEMBLY PROTEIN COX19"/>
    <property type="match status" value="1"/>
</dbReference>
<sequence length="118" mass="13437">MATPPANTLASKAPLRGVFPLDHKGECKDFMRAYLSCMQQKKSTHYRCSDASRDYLECRMSRGLMTEEDLDSLGYAADRRVRPKDIPQAKKEDAEPKERIAGLQAGDRIRKRKTAFGW</sequence>
<protein>
    <recommendedName>
        <fullName evidence="9">CHCH domain-containing protein</fullName>
    </recommendedName>
</protein>
<keyword evidence="2" id="KW-0963">Cytoplasm</keyword>
<proteinExistence type="inferred from homology"/>
<name>A0A5A8DQ18_CAFRO</name>
<gene>
    <name evidence="5" type="ORF">FNF27_08094</name>
    <name evidence="6" type="ORF">FNF31_01574</name>
</gene>
<dbReference type="Proteomes" id="UP000322899">
    <property type="component" value="Unassembled WGS sequence"/>
</dbReference>
<dbReference type="AlphaFoldDB" id="A0A5A8DQ18"/>
<dbReference type="Proteomes" id="UP000325113">
    <property type="component" value="Unassembled WGS sequence"/>
</dbReference>
<evidence type="ECO:0000256" key="2">
    <source>
        <dbReference type="ARBA" id="ARBA00022490"/>
    </source>
</evidence>
<comment type="caution">
    <text evidence="6">The sequence shown here is derived from an EMBL/GenBank/DDBJ whole genome shotgun (WGS) entry which is preliminary data.</text>
</comment>
<evidence type="ECO:0000313" key="6">
    <source>
        <dbReference type="EMBL" id="KAA0165960.1"/>
    </source>
</evidence>
<dbReference type="PROSITE" id="PS51808">
    <property type="entry name" value="CHCH"/>
    <property type="match status" value="1"/>
</dbReference>
<dbReference type="GO" id="GO:0005758">
    <property type="term" value="C:mitochondrial intermembrane space"/>
    <property type="evidence" value="ECO:0007669"/>
    <property type="project" value="TreeGrafter"/>
</dbReference>
<keyword evidence="3" id="KW-1015">Disulfide bond</keyword>